<evidence type="ECO:0000256" key="4">
    <source>
        <dbReference type="ARBA" id="ARBA00006915"/>
    </source>
</evidence>
<keyword evidence="14" id="KW-1185">Reference proteome</keyword>
<dbReference type="InterPro" id="IPR035902">
    <property type="entry name" value="Nuc_phospho_transferase"/>
</dbReference>
<dbReference type="NCBIfam" id="TIGR02644">
    <property type="entry name" value="Y_phosphoryl"/>
    <property type="match status" value="1"/>
</dbReference>
<dbReference type="InterPro" id="IPR036566">
    <property type="entry name" value="PYNP-like_C_sf"/>
</dbReference>
<dbReference type="SUPFAM" id="SSF47648">
    <property type="entry name" value="Nucleoside phosphorylase/phosphoribosyltransferase N-terminal domain"/>
    <property type="match status" value="1"/>
</dbReference>
<comment type="catalytic activity">
    <reaction evidence="11">
        <text>thymidine + phosphate = 2-deoxy-alpha-D-ribose 1-phosphate + thymine</text>
        <dbReference type="Rhea" id="RHEA:16037"/>
        <dbReference type="ChEBI" id="CHEBI:17748"/>
        <dbReference type="ChEBI" id="CHEBI:17821"/>
        <dbReference type="ChEBI" id="CHEBI:43474"/>
        <dbReference type="ChEBI" id="CHEBI:57259"/>
        <dbReference type="EC" id="2.4.2.2"/>
    </reaction>
</comment>
<evidence type="ECO:0000313" key="13">
    <source>
        <dbReference type="EMBL" id="KOS69286.1"/>
    </source>
</evidence>
<dbReference type="InterPro" id="IPR036320">
    <property type="entry name" value="Glycosyl_Trfase_fam3_N_dom_sf"/>
</dbReference>
<evidence type="ECO:0000256" key="9">
    <source>
        <dbReference type="ARBA" id="ARBA00022679"/>
    </source>
</evidence>
<proteinExistence type="inferred from homology"/>
<dbReference type="InterPro" id="IPR018090">
    <property type="entry name" value="Pyrmidine_PPas_bac/euk"/>
</dbReference>
<name>A0ABR5K3I3_9BACI</name>
<evidence type="ECO:0000313" key="14">
    <source>
        <dbReference type="Proteomes" id="UP000050668"/>
    </source>
</evidence>
<dbReference type="InterPro" id="IPR000053">
    <property type="entry name" value="Thymidine/pyrmidine_PPase"/>
</dbReference>
<gene>
    <name evidence="13" type="primary">deoA</name>
    <name evidence="13" type="ORF">AEA09_12450</name>
</gene>
<dbReference type="Gene3D" id="3.90.1170.30">
    <property type="entry name" value="Pyrimidine nucleoside phosphorylase-like, C-terminal domain"/>
    <property type="match status" value="1"/>
</dbReference>
<evidence type="ECO:0000256" key="3">
    <source>
        <dbReference type="ARBA" id="ARBA00003877"/>
    </source>
</evidence>
<dbReference type="PANTHER" id="PTHR10515:SF0">
    <property type="entry name" value="THYMIDINE PHOSPHORYLASE"/>
    <property type="match status" value="1"/>
</dbReference>
<evidence type="ECO:0000256" key="11">
    <source>
        <dbReference type="ARBA" id="ARBA00048525"/>
    </source>
</evidence>
<keyword evidence="8 13" id="KW-0328">Glycosyltransferase</keyword>
<dbReference type="NCBIfam" id="NF004490">
    <property type="entry name" value="PRK05820.1"/>
    <property type="match status" value="1"/>
</dbReference>
<organism evidence="13 14">
    <name type="scientific">Lysinibacillus contaminans</name>
    <dbReference type="NCBI Taxonomy" id="1293441"/>
    <lineage>
        <taxon>Bacteria</taxon>
        <taxon>Bacillati</taxon>
        <taxon>Bacillota</taxon>
        <taxon>Bacilli</taxon>
        <taxon>Bacillales</taxon>
        <taxon>Bacillaceae</taxon>
        <taxon>Lysinibacillus</taxon>
    </lineage>
</organism>
<dbReference type="PIRSF" id="PIRSF000478">
    <property type="entry name" value="TP_PyNP"/>
    <property type="match status" value="1"/>
</dbReference>
<dbReference type="GO" id="GO:0009032">
    <property type="term" value="F:thymidine phosphorylase activity"/>
    <property type="evidence" value="ECO:0007669"/>
    <property type="project" value="UniProtKB-EC"/>
</dbReference>
<evidence type="ECO:0000256" key="2">
    <source>
        <dbReference type="ARBA" id="ARBA00001958"/>
    </source>
</evidence>
<evidence type="ECO:0000256" key="5">
    <source>
        <dbReference type="ARBA" id="ARBA00011738"/>
    </source>
</evidence>
<dbReference type="SUPFAM" id="SSF54680">
    <property type="entry name" value="Pyrimidine nucleoside phosphorylase C-terminal domain"/>
    <property type="match status" value="1"/>
</dbReference>
<dbReference type="InterPro" id="IPR013102">
    <property type="entry name" value="PYNP_C"/>
</dbReference>
<comment type="cofactor">
    <cofactor evidence="2">
        <name>K(+)</name>
        <dbReference type="ChEBI" id="CHEBI:29103"/>
    </cofactor>
</comment>
<evidence type="ECO:0000259" key="12">
    <source>
        <dbReference type="SMART" id="SM00941"/>
    </source>
</evidence>
<dbReference type="RefSeq" id="WP_053584149.1">
    <property type="nucleotide sequence ID" value="NZ_LGRV01000003.1"/>
</dbReference>
<evidence type="ECO:0000256" key="10">
    <source>
        <dbReference type="ARBA" id="ARBA00048453"/>
    </source>
</evidence>
<comment type="subunit">
    <text evidence="5">Homodimer.</text>
</comment>
<comment type="catalytic activity">
    <reaction evidence="10">
        <text>uridine + phosphate = alpha-D-ribose 1-phosphate + uracil</text>
        <dbReference type="Rhea" id="RHEA:24388"/>
        <dbReference type="ChEBI" id="CHEBI:16704"/>
        <dbReference type="ChEBI" id="CHEBI:17568"/>
        <dbReference type="ChEBI" id="CHEBI:43474"/>
        <dbReference type="ChEBI" id="CHEBI:57720"/>
        <dbReference type="EC" id="2.4.2.2"/>
    </reaction>
</comment>
<protein>
    <recommendedName>
        <fullName evidence="7">Pyrimidine-nucleoside phosphorylase</fullName>
        <ecNumber evidence="6">2.4.2.2</ecNumber>
    </recommendedName>
</protein>
<dbReference type="SMART" id="SM00941">
    <property type="entry name" value="PYNP_C"/>
    <property type="match status" value="1"/>
</dbReference>
<dbReference type="SUPFAM" id="SSF52418">
    <property type="entry name" value="Nucleoside phosphorylase/phosphoribosyltransferase catalytic domain"/>
    <property type="match status" value="1"/>
</dbReference>
<keyword evidence="9 13" id="KW-0808">Transferase</keyword>
<dbReference type="Proteomes" id="UP000050668">
    <property type="component" value="Unassembled WGS sequence"/>
</dbReference>
<dbReference type="InterPro" id="IPR017459">
    <property type="entry name" value="Glycosyl_Trfase_fam3_N_dom"/>
</dbReference>
<dbReference type="Pfam" id="PF07831">
    <property type="entry name" value="PYNP_C"/>
    <property type="match status" value="1"/>
</dbReference>
<feature type="domain" description="Pyrimidine nucleoside phosphorylase C-terminal" evidence="12">
    <location>
        <begin position="343"/>
        <end position="416"/>
    </location>
</feature>
<comment type="caution">
    <text evidence="13">The sequence shown here is derived from an EMBL/GenBank/DDBJ whole genome shotgun (WGS) entry which is preliminary data.</text>
</comment>
<accession>A0ABR5K3I3</accession>
<dbReference type="EC" id="2.4.2.2" evidence="6"/>
<evidence type="ECO:0000256" key="1">
    <source>
        <dbReference type="ARBA" id="ARBA00001066"/>
    </source>
</evidence>
<dbReference type="InterPro" id="IPR000312">
    <property type="entry name" value="Glycosyl_Trfase_fam3"/>
</dbReference>
<dbReference type="Gene3D" id="3.40.1030.10">
    <property type="entry name" value="Nucleoside phosphorylase/phosphoribosyltransferase catalytic domain"/>
    <property type="match status" value="1"/>
</dbReference>
<reference evidence="14" key="1">
    <citation type="submission" date="2015-07" db="EMBL/GenBank/DDBJ databases">
        <title>Fjat-14205 dsm 2895.</title>
        <authorList>
            <person name="Liu B."/>
            <person name="Wang J."/>
            <person name="Zhu Y."/>
            <person name="Liu G."/>
            <person name="Chen Q."/>
            <person name="Chen Z."/>
            <person name="Lan J."/>
            <person name="Che J."/>
            <person name="Ge C."/>
            <person name="Shi H."/>
            <person name="Pan Z."/>
            <person name="Liu X."/>
        </authorList>
    </citation>
    <scope>NUCLEOTIDE SEQUENCE [LARGE SCALE GENOMIC DNA]</scope>
    <source>
        <strain evidence="14">DSM 25560</strain>
    </source>
</reference>
<evidence type="ECO:0000256" key="8">
    <source>
        <dbReference type="ARBA" id="ARBA00022676"/>
    </source>
</evidence>
<sequence>MNMAQLFEKKKHGKELSQEEIKYFVEGYTNDSIPDYQASSLLMAIRLMGMTDEETFYLTKAMIESGDVIDLTSIKGFKIDKHSTGGVGDKVTLIVTPIIAALGIPVAKFSGKGLGITGGTIDKMESIRGMRTELSSQEFIDNVNKHKIAVAGQTGNLVPADKKIYALRDVTGTVDSIPLIAASIMSKKIASGADGIVLDVKCGSGAFMKTQEEAKKLADAMTAIGEKLGRKVVAHISDMDNPLGRMIGNKLEVVEAHALLSGRMEETHADLLEECVIISSLMYQVAAGADEQTATAAVKRVLEDGSALAKFEEFIVAQGGDVADIVQNDTAHKVAVTAQQGGIVDTINALLVGEASVALGAGRLTKESALDYDAGIQLVAKKGDKVAAGDTIAYLYSNSEITQDTINKVQSAYKMA</sequence>
<dbReference type="Pfam" id="PF00591">
    <property type="entry name" value="Glycos_transf_3"/>
    <property type="match status" value="1"/>
</dbReference>
<comment type="similarity">
    <text evidence="4">Belongs to the thymidine/pyrimidine-nucleoside phosphorylase family.</text>
</comment>
<comment type="catalytic activity">
    <reaction evidence="1">
        <text>2'-deoxyuridine + phosphate = 2-deoxy-alpha-D-ribose 1-phosphate + uracil</text>
        <dbReference type="Rhea" id="RHEA:22824"/>
        <dbReference type="ChEBI" id="CHEBI:16450"/>
        <dbReference type="ChEBI" id="CHEBI:17568"/>
        <dbReference type="ChEBI" id="CHEBI:43474"/>
        <dbReference type="ChEBI" id="CHEBI:57259"/>
        <dbReference type="EC" id="2.4.2.2"/>
    </reaction>
</comment>
<dbReference type="EMBL" id="LGRV01000003">
    <property type="protein sequence ID" value="KOS69286.1"/>
    <property type="molecule type" value="Genomic_DNA"/>
</dbReference>
<dbReference type="PANTHER" id="PTHR10515">
    <property type="entry name" value="THYMIDINE PHOSPHORYLASE"/>
    <property type="match status" value="1"/>
</dbReference>
<evidence type="ECO:0000256" key="7">
    <source>
        <dbReference type="ARBA" id="ARBA00014680"/>
    </source>
</evidence>
<evidence type="ECO:0000256" key="6">
    <source>
        <dbReference type="ARBA" id="ARBA00011889"/>
    </source>
</evidence>
<dbReference type="Gene3D" id="1.20.970.10">
    <property type="entry name" value="Transferase, Pyrimidine Nucleoside Phosphorylase, Chain C"/>
    <property type="match status" value="1"/>
</dbReference>
<dbReference type="Pfam" id="PF02885">
    <property type="entry name" value="Glycos_trans_3N"/>
    <property type="match status" value="1"/>
</dbReference>
<comment type="function">
    <text evidence="3">Catalyzes phosphorolysis of the pyrimidine nucleosides uridine, thymidine and 2'-deoxyuridine with the formation of the corresponding pyrimidine base and ribose-1-phosphate.</text>
</comment>